<sequence length="29" mass="3425">MVSICILISFVMYRMEMKSQMGKLSDKVR</sequence>
<dbReference type="EMBL" id="GBXM01066497">
    <property type="protein sequence ID" value="JAH42080.1"/>
    <property type="molecule type" value="Transcribed_RNA"/>
</dbReference>
<name>A0A0E9SN30_ANGAN</name>
<evidence type="ECO:0000313" key="1">
    <source>
        <dbReference type="EMBL" id="JAH42080.1"/>
    </source>
</evidence>
<proteinExistence type="predicted"/>
<reference evidence="1" key="1">
    <citation type="submission" date="2014-11" db="EMBL/GenBank/DDBJ databases">
        <authorList>
            <person name="Amaro Gonzalez C."/>
        </authorList>
    </citation>
    <scope>NUCLEOTIDE SEQUENCE</scope>
</reference>
<protein>
    <submittedName>
        <fullName evidence="1">Uncharacterized protein</fullName>
    </submittedName>
</protein>
<dbReference type="AlphaFoldDB" id="A0A0E9SN30"/>
<accession>A0A0E9SN30</accession>
<organism evidence="1">
    <name type="scientific">Anguilla anguilla</name>
    <name type="common">European freshwater eel</name>
    <name type="synonym">Muraena anguilla</name>
    <dbReference type="NCBI Taxonomy" id="7936"/>
    <lineage>
        <taxon>Eukaryota</taxon>
        <taxon>Metazoa</taxon>
        <taxon>Chordata</taxon>
        <taxon>Craniata</taxon>
        <taxon>Vertebrata</taxon>
        <taxon>Euteleostomi</taxon>
        <taxon>Actinopterygii</taxon>
        <taxon>Neopterygii</taxon>
        <taxon>Teleostei</taxon>
        <taxon>Anguilliformes</taxon>
        <taxon>Anguillidae</taxon>
        <taxon>Anguilla</taxon>
    </lineage>
</organism>
<reference evidence="1" key="2">
    <citation type="journal article" date="2015" name="Fish Shellfish Immunol.">
        <title>Early steps in the European eel (Anguilla anguilla)-Vibrio vulnificus interaction in the gills: Role of the RtxA13 toxin.</title>
        <authorList>
            <person name="Callol A."/>
            <person name="Pajuelo D."/>
            <person name="Ebbesson L."/>
            <person name="Teles M."/>
            <person name="MacKenzie S."/>
            <person name="Amaro C."/>
        </authorList>
    </citation>
    <scope>NUCLEOTIDE SEQUENCE</scope>
</reference>